<reference evidence="13 14" key="1">
    <citation type="submission" date="2014-02" db="EMBL/GenBank/DDBJ databases">
        <authorList>
            <person name="Sears C."/>
            <person name="Carroll K."/>
            <person name="Sack B.R."/>
            <person name="Qadri F."/>
            <person name="Myers L.L."/>
            <person name="Chung G.-T."/>
            <person name="Escheverria P."/>
            <person name="Fraser C.M."/>
            <person name="Sadzewicz L."/>
            <person name="Shefchek K.A."/>
            <person name="Tallon L."/>
            <person name="Das S.P."/>
            <person name="Daugherty S."/>
            <person name="Mongodin E.F."/>
        </authorList>
    </citation>
    <scope>NUCLEOTIDE SEQUENCE [LARGE SCALE GENOMIC DNA]</scope>
    <source>
        <strain evidence="13 14">1007-1-F #10</strain>
    </source>
</reference>
<evidence type="ECO:0000256" key="1">
    <source>
        <dbReference type="ARBA" id="ARBA00004571"/>
    </source>
</evidence>
<evidence type="ECO:0000256" key="6">
    <source>
        <dbReference type="ARBA" id="ARBA00023077"/>
    </source>
</evidence>
<dbReference type="PANTHER" id="PTHR30069">
    <property type="entry name" value="TONB-DEPENDENT OUTER MEMBRANE RECEPTOR"/>
    <property type="match status" value="1"/>
</dbReference>
<proteinExistence type="inferred from homology"/>
<dbReference type="Pfam" id="PF00593">
    <property type="entry name" value="TonB_dep_Rec_b-barrel"/>
    <property type="match status" value="1"/>
</dbReference>
<keyword evidence="6 10" id="KW-0798">TonB box</keyword>
<evidence type="ECO:0000256" key="10">
    <source>
        <dbReference type="RuleBase" id="RU003357"/>
    </source>
</evidence>
<evidence type="ECO:0000256" key="3">
    <source>
        <dbReference type="ARBA" id="ARBA00022452"/>
    </source>
</evidence>
<dbReference type="InterPro" id="IPR039426">
    <property type="entry name" value="TonB-dep_rcpt-like"/>
</dbReference>
<evidence type="ECO:0000256" key="5">
    <source>
        <dbReference type="ARBA" id="ARBA00022729"/>
    </source>
</evidence>
<keyword evidence="5" id="KW-0732">Signal</keyword>
<comment type="subcellular location">
    <subcellularLocation>
        <location evidence="1">Cell outer membrane</location>
        <topology evidence="1">Multi-pass membrane protein</topology>
    </subcellularLocation>
</comment>
<evidence type="ECO:0000256" key="8">
    <source>
        <dbReference type="ARBA" id="ARBA00023170"/>
    </source>
</evidence>
<dbReference type="Pfam" id="PF07715">
    <property type="entry name" value="Plug"/>
    <property type="match status" value="1"/>
</dbReference>
<evidence type="ECO:0000313" key="13">
    <source>
        <dbReference type="EMBL" id="EYA15479.1"/>
    </source>
</evidence>
<dbReference type="InterPro" id="IPR036942">
    <property type="entry name" value="Beta-barrel_TonB_sf"/>
</dbReference>
<dbReference type="InterPro" id="IPR000531">
    <property type="entry name" value="Beta-barrel_TonB"/>
</dbReference>
<feature type="domain" description="TonB-dependent receptor plug" evidence="12">
    <location>
        <begin position="116"/>
        <end position="226"/>
    </location>
</feature>
<evidence type="ECO:0000313" key="14">
    <source>
        <dbReference type="Proteomes" id="UP000022433"/>
    </source>
</evidence>
<dbReference type="GO" id="GO:0044718">
    <property type="term" value="P:siderophore transmembrane transport"/>
    <property type="evidence" value="ECO:0007669"/>
    <property type="project" value="TreeGrafter"/>
</dbReference>
<dbReference type="RefSeq" id="WP_032532825.1">
    <property type="nucleotide sequence ID" value="NZ_JGEA01000015.1"/>
</dbReference>
<organism evidence="13 14">
    <name type="scientific">Bacteroides fragilis str. 1007-1-F #10</name>
    <dbReference type="NCBI Taxonomy" id="1339295"/>
    <lineage>
        <taxon>Bacteria</taxon>
        <taxon>Pseudomonadati</taxon>
        <taxon>Bacteroidota</taxon>
        <taxon>Bacteroidia</taxon>
        <taxon>Bacteroidales</taxon>
        <taxon>Bacteroidaceae</taxon>
        <taxon>Bacteroides</taxon>
    </lineage>
</organism>
<dbReference type="Gene3D" id="2.60.40.1120">
    <property type="entry name" value="Carboxypeptidase-like, regulatory domain"/>
    <property type="match status" value="1"/>
</dbReference>
<dbReference type="Gene3D" id="2.40.170.20">
    <property type="entry name" value="TonB-dependent receptor, beta-barrel domain"/>
    <property type="match status" value="1"/>
</dbReference>
<dbReference type="Pfam" id="PF13715">
    <property type="entry name" value="CarbopepD_reg_2"/>
    <property type="match status" value="1"/>
</dbReference>
<evidence type="ECO:0000259" key="11">
    <source>
        <dbReference type="Pfam" id="PF00593"/>
    </source>
</evidence>
<evidence type="ECO:0000259" key="12">
    <source>
        <dbReference type="Pfam" id="PF07715"/>
    </source>
</evidence>
<feature type="domain" description="TonB-dependent receptor-like beta-barrel" evidence="11">
    <location>
        <begin position="297"/>
        <end position="775"/>
    </location>
</feature>
<dbReference type="InterPro" id="IPR012910">
    <property type="entry name" value="Plug_dom"/>
</dbReference>
<dbReference type="AlphaFoldDB" id="A0AAN4N195"/>
<keyword evidence="9" id="KW-0998">Cell outer membrane</keyword>
<keyword evidence="2" id="KW-0813">Transport</keyword>
<accession>A0AAN4N195</accession>
<dbReference type="EMBL" id="JGEA01000015">
    <property type="protein sequence ID" value="EYA15479.1"/>
    <property type="molecule type" value="Genomic_DNA"/>
</dbReference>
<dbReference type="InterPro" id="IPR037066">
    <property type="entry name" value="Plug_dom_sf"/>
</dbReference>
<dbReference type="GO" id="GO:0015344">
    <property type="term" value="F:siderophore uptake transmembrane transporter activity"/>
    <property type="evidence" value="ECO:0007669"/>
    <property type="project" value="TreeGrafter"/>
</dbReference>
<name>A0AAN4N195_BACFG</name>
<dbReference type="SUPFAM" id="SSF49464">
    <property type="entry name" value="Carboxypeptidase regulatory domain-like"/>
    <property type="match status" value="1"/>
</dbReference>
<evidence type="ECO:0000256" key="2">
    <source>
        <dbReference type="ARBA" id="ARBA00022448"/>
    </source>
</evidence>
<keyword evidence="3" id="KW-1134">Transmembrane beta strand</keyword>
<dbReference type="Proteomes" id="UP000022433">
    <property type="component" value="Unassembled WGS sequence"/>
</dbReference>
<dbReference type="Gene3D" id="2.170.130.10">
    <property type="entry name" value="TonB-dependent receptor, plug domain"/>
    <property type="match status" value="1"/>
</dbReference>
<dbReference type="PANTHER" id="PTHR30069:SF29">
    <property type="entry name" value="HEMOGLOBIN AND HEMOGLOBIN-HAPTOGLOBIN-BINDING PROTEIN 1-RELATED"/>
    <property type="match status" value="1"/>
</dbReference>
<gene>
    <name evidence="13" type="ORF">M104_1149</name>
</gene>
<dbReference type="GO" id="GO:0009279">
    <property type="term" value="C:cell outer membrane"/>
    <property type="evidence" value="ECO:0007669"/>
    <property type="project" value="UniProtKB-SubCell"/>
</dbReference>
<keyword evidence="8 13" id="KW-0675">Receptor</keyword>
<sequence>MRYLWTVFIMCMGIWGKAQTITVTGRVMEHSSKTPVEFATVWIESVGTGAITDKDGYFRLEQIPCDESKLTVSCLGYAIQELNLRSYKDKPLTIYLKEATLALDEVTVTAKRKTDDATTAYTIDRTVLDHLQSISVADAVSMLPGERTGNTYKLTEAQSIALRGESGSELGNPAFGTAVEIDGVRLSGNAVQRMSGTDLRHIGSSHIESIEVITGVPSVEYGDIANGMVKVKTFQGRTPFLIEAGVRPHTQLYSFSKGFDLGKQRGMLNTSYERARSVSDLASPYTSYTRNALTLKYSNTFLTARRKQIELNANLSGNIGGLNSESDPDAFNNTYQKSHDNAVRGSISALYLANSSWLSSLHAGVSFSYTDRLEEERTRQSMASTHPSIHSMEEGYFVGEKYEDNPNAPITLLPVGYWYQTAFTDSKPLTYNAYLKARWAHRFGQIHNNLLAGAELKGDGNTGEGVYYADRLTTSDWREYRYSTLPFTHNLALYAEDEIKVQFPTSRLNVKFGLRSDMTFIKESEYGTVSSLSPRLNTSYTFAEHQEGWIQGITLRAGWGKAVKLPSFDILYPRTTYRDRLAFAASTTAEGTSYYAYYTHPARLQYNKDLKWQYNIMRELGIDAQFKGVRVSVSFYYNTMKNPYSSSGRTIYTPMNYKFTDPSTLEGCPIPAENRLYRIDRNTGIVTVSDKTGTYPSQQLDYTVMRDWETTSVNFNTSSSTRMGVEWVLDFDRIQILNTSIRIDGKYYRYKGVDEELYQSSSSLHSADGQPYQYVGYYIGGTGNYNGMITRLLNTNLTLTTHIPKIRMIFSLRVEGTFLNSRQNLSEYSGGIRSYVLDSRDSNLPSASGGSIYEGEHYVATYPLYYVSRDDVHTQKPFMETYLWAAEHDTRLYNELSKLVQKSNSGYMFKEWKYSPYFSANLNVTKEIGNHVAVSFYANNFFDTMRKIKSYHTGTDVSLFGSGYVPPFNYGITLKLKL</sequence>
<evidence type="ECO:0000256" key="4">
    <source>
        <dbReference type="ARBA" id="ARBA00022692"/>
    </source>
</evidence>
<evidence type="ECO:0000256" key="9">
    <source>
        <dbReference type="ARBA" id="ARBA00023237"/>
    </source>
</evidence>
<keyword evidence="7 10" id="KW-0472">Membrane</keyword>
<protein>
    <submittedName>
        <fullName evidence="13">TonB dependent receptor family protein</fullName>
    </submittedName>
</protein>
<dbReference type="InterPro" id="IPR008969">
    <property type="entry name" value="CarboxyPept-like_regulatory"/>
</dbReference>
<keyword evidence="4" id="KW-0812">Transmembrane</keyword>
<comment type="similarity">
    <text evidence="10">Belongs to the TonB-dependent receptor family.</text>
</comment>
<dbReference type="SUPFAM" id="SSF56935">
    <property type="entry name" value="Porins"/>
    <property type="match status" value="1"/>
</dbReference>
<evidence type="ECO:0000256" key="7">
    <source>
        <dbReference type="ARBA" id="ARBA00023136"/>
    </source>
</evidence>
<comment type="caution">
    <text evidence="13">The sequence shown here is derived from an EMBL/GenBank/DDBJ whole genome shotgun (WGS) entry which is preliminary data.</text>
</comment>